<evidence type="ECO:0000313" key="2">
    <source>
        <dbReference type="EMBL" id="GBG28235.1"/>
    </source>
</evidence>
<comment type="caution">
    <text evidence="2">The sequence shown here is derived from an EMBL/GenBank/DDBJ whole genome shotgun (WGS) entry which is preliminary data.</text>
</comment>
<sequence>MNLKNQLGELDVLLQNLVQERREKLNQFEDEELEDVTSHEQRNDLCSAPSEEHRQESVTRKSQSKEGELRNVVDSDSDSEDESEGETLRQDAPILWQASDRLELATRLPHEMLTEEQILDQEEYDFAIDTKRAALVDALESQGVKSSPYGTAWYISPRKWNEAAKTKPGASLEGLPGRRDLP</sequence>
<proteinExistence type="predicted"/>
<dbReference type="InParanoid" id="A0A2R5GCF2"/>
<feature type="compositionally biased region" description="Basic and acidic residues" evidence="1">
    <location>
        <begin position="50"/>
        <end position="73"/>
    </location>
</feature>
<dbReference type="Proteomes" id="UP000241890">
    <property type="component" value="Unassembled WGS sequence"/>
</dbReference>
<gene>
    <name evidence="2" type="ORF">FCC1311_044582</name>
</gene>
<feature type="compositionally biased region" description="Acidic residues" evidence="1">
    <location>
        <begin position="75"/>
        <end position="85"/>
    </location>
</feature>
<dbReference type="EMBL" id="BEYU01000040">
    <property type="protein sequence ID" value="GBG28235.1"/>
    <property type="molecule type" value="Genomic_DNA"/>
</dbReference>
<dbReference type="AlphaFoldDB" id="A0A2R5GCF2"/>
<reference evidence="2 3" key="1">
    <citation type="submission" date="2017-12" db="EMBL/GenBank/DDBJ databases">
        <title>Sequencing, de novo assembly and annotation of complete genome of a new Thraustochytrid species, strain FCC1311.</title>
        <authorList>
            <person name="Sedici K."/>
            <person name="Godart F."/>
            <person name="Aiese Cigliano R."/>
            <person name="Sanseverino W."/>
            <person name="Barakat M."/>
            <person name="Ortet P."/>
            <person name="Marechal E."/>
            <person name="Cagnac O."/>
            <person name="Amato A."/>
        </authorList>
    </citation>
    <scope>NUCLEOTIDE SEQUENCE [LARGE SCALE GENOMIC DNA]</scope>
</reference>
<feature type="region of interest" description="Disordered" evidence="1">
    <location>
        <begin position="163"/>
        <end position="182"/>
    </location>
</feature>
<accession>A0A2R5GCF2</accession>
<protein>
    <submittedName>
        <fullName evidence="2">Uncharacterized protein</fullName>
    </submittedName>
</protein>
<keyword evidence="3" id="KW-1185">Reference proteome</keyword>
<name>A0A2R5GCF2_9STRA</name>
<evidence type="ECO:0000313" key="3">
    <source>
        <dbReference type="Proteomes" id="UP000241890"/>
    </source>
</evidence>
<feature type="region of interest" description="Disordered" evidence="1">
    <location>
        <begin position="29"/>
        <end position="92"/>
    </location>
</feature>
<evidence type="ECO:0000256" key="1">
    <source>
        <dbReference type="SAM" id="MobiDB-lite"/>
    </source>
</evidence>
<organism evidence="2 3">
    <name type="scientific">Hondaea fermentalgiana</name>
    <dbReference type="NCBI Taxonomy" id="2315210"/>
    <lineage>
        <taxon>Eukaryota</taxon>
        <taxon>Sar</taxon>
        <taxon>Stramenopiles</taxon>
        <taxon>Bigyra</taxon>
        <taxon>Labyrinthulomycetes</taxon>
        <taxon>Thraustochytrida</taxon>
        <taxon>Thraustochytriidae</taxon>
        <taxon>Hondaea</taxon>
    </lineage>
</organism>